<reference evidence="2 3" key="1">
    <citation type="submission" date="2019-02" db="EMBL/GenBank/DDBJ databases">
        <title>Deep-cultivation of Planctomycetes and their phenomic and genomic characterization uncovers novel biology.</title>
        <authorList>
            <person name="Wiegand S."/>
            <person name="Jogler M."/>
            <person name="Boedeker C."/>
            <person name="Pinto D."/>
            <person name="Vollmers J."/>
            <person name="Rivas-Marin E."/>
            <person name="Kohn T."/>
            <person name="Peeters S.H."/>
            <person name="Heuer A."/>
            <person name="Rast P."/>
            <person name="Oberbeckmann S."/>
            <person name="Bunk B."/>
            <person name="Jeske O."/>
            <person name="Meyerdierks A."/>
            <person name="Storesund J.E."/>
            <person name="Kallscheuer N."/>
            <person name="Luecker S."/>
            <person name="Lage O.M."/>
            <person name="Pohl T."/>
            <person name="Merkel B.J."/>
            <person name="Hornburger P."/>
            <person name="Mueller R.-W."/>
            <person name="Bruemmer F."/>
            <person name="Labrenz M."/>
            <person name="Spormann A.M."/>
            <person name="Op den Camp H."/>
            <person name="Overmann J."/>
            <person name="Amann R."/>
            <person name="Jetten M.S.M."/>
            <person name="Mascher T."/>
            <person name="Medema M.H."/>
            <person name="Devos D.P."/>
            <person name="Kaster A.-K."/>
            <person name="Ovreas L."/>
            <person name="Rohde M."/>
            <person name="Galperin M.Y."/>
            <person name="Jogler C."/>
        </authorList>
    </citation>
    <scope>NUCLEOTIDE SEQUENCE [LARGE SCALE GENOMIC DNA]</scope>
    <source>
        <strain evidence="2 3">ETA_A8</strain>
    </source>
</reference>
<dbReference type="KEGG" id="aagg:ETAA8_44100"/>
<evidence type="ECO:0000313" key="3">
    <source>
        <dbReference type="Proteomes" id="UP000315017"/>
    </source>
</evidence>
<dbReference type="Proteomes" id="UP000315017">
    <property type="component" value="Chromosome"/>
</dbReference>
<dbReference type="Pfam" id="PF04832">
    <property type="entry name" value="SOUL"/>
    <property type="match status" value="1"/>
</dbReference>
<evidence type="ECO:0000256" key="1">
    <source>
        <dbReference type="SAM" id="SignalP"/>
    </source>
</evidence>
<keyword evidence="1" id="KW-0732">Signal</keyword>
<dbReference type="AlphaFoldDB" id="A0A517YGI3"/>
<dbReference type="InterPro" id="IPR011256">
    <property type="entry name" value="Reg_factor_effector_dom_sf"/>
</dbReference>
<keyword evidence="3" id="KW-1185">Reference proteome</keyword>
<gene>
    <name evidence="2" type="ORF">ETAA8_44100</name>
</gene>
<accession>A0A517YGI3</accession>
<dbReference type="EMBL" id="CP036274">
    <property type="protein sequence ID" value="QDU29302.1"/>
    <property type="molecule type" value="Genomic_DNA"/>
</dbReference>
<feature type="chain" id="PRO_5022154854" evidence="1">
    <location>
        <begin position="18"/>
        <end position="272"/>
    </location>
</feature>
<sequence length="272" mass="30128" precursor="true">MLRMLMLLLFASLTGLLEVSLSDEPAIVEDSMNSQSAKLIADGFAKAKDQPAAERLQTFQAVAKVVQEKCAKNVLIAEQLQAATSGETLETALSASYDLLTFKMKKEADLPAGFPEPTPVGEIELKQYPAYRLARTASEKNSGFFKLFAHITLNRIEMTAPVEMTYRANDKQVLEQIDMAFIYGDTKLGKTGDKLGGVTVQDIPALTTVSIGLKGDNDRVKLSEVERRLERWLAQHATDHERAGNLRVLGYNSPQVSPDSRYYEVELPIKMK</sequence>
<organism evidence="2 3">
    <name type="scientific">Anatilimnocola aggregata</name>
    <dbReference type="NCBI Taxonomy" id="2528021"/>
    <lineage>
        <taxon>Bacteria</taxon>
        <taxon>Pseudomonadati</taxon>
        <taxon>Planctomycetota</taxon>
        <taxon>Planctomycetia</taxon>
        <taxon>Pirellulales</taxon>
        <taxon>Pirellulaceae</taxon>
        <taxon>Anatilimnocola</taxon>
    </lineage>
</organism>
<evidence type="ECO:0000313" key="2">
    <source>
        <dbReference type="EMBL" id="QDU29302.1"/>
    </source>
</evidence>
<feature type="signal peptide" evidence="1">
    <location>
        <begin position="1"/>
        <end position="17"/>
    </location>
</feature>
<name>A0A517YGI3_9BACT</name>
<dbReference type="Gene3D" id="3.20.80.10">
    <property type="entry name" value="Regulatory factor, effector binding domain"/>
    <property type="match status" value="1"/>
</dbReference>
<protein>
    <submittedName>
        <fullName evidence="2">SOUL heme-binding protein</fullName>
    </submittedName>
</protein>
<dbReference type="SUPFAM" id="SSF55136">
    <property type="entry name" value="Probable bacterial effector-binding domain"/>
    <property type="match status" value="1"/>
</dbReference>
<dbReference type="OrthoDB" id="263408at2"/>
<dbReference type="InterPro" id="IPR006917">
    <property type="entry name" value="SOUL_heme-bd"/>
</dbReference>
<proteinExistence type="predicted"/>